<feature type="chain" id="PRO_5045408000" evidence="1">
    <location>
        <begin position="24"/>
        <end position="156"/>
    </location>
</feature>
<dbReference type="InterPro" id="IPR010895">
    <property type="entry name" value="CHRD"/>
</dbReference>
<proteinExistence type="predicted"/>
<keyword evidence="1" id="KW-0732">Signal</keyword>
<keyword evidence="4" id="KW-1185">Reference proteome</keyword>
<organism evidence="3 4">
    <name type="scientific">Novilysobacter selenitireducens</name>
    <dbReference type="NCBI Taxonomy" id="2872639"/>
    <lineage>
        <taxon>Bacteria</taxon>
        <taxon>Pseudomonadati</taxon>
        <taxon>Pseudomonadota</taxon>
        <taxon>Gammaproteobacteria</taxon>
        <taxon>Lysobacterales</taxon>
        <taxon>Lysobacteraceae</taxon>
        <taxon>Novilysobacter</taxon>
    </lineage>
</organism>
<comment type="caution">
    <text evidence="3">The sequence shown here is derived from an EMBL/GenBank/DDBJ whole genome shotgun (WGS) entry which is preliminary data.</text>
</comment>
<dbReference type="Proteomes" id="UP001430954">
    <property type="component" value="Unassembled WGS sequence"/>
</dbReference>
<name>A0ABS7T6M9_9GAMM</name>
<accession>A0ABS7T6M9</accession>
<feature type="signal peptide" evidence="1">
    <location>
        <begin position="1"/>
        <end position="23"/>
    </location>
</feature>
<dbReference type="PROSITE" id="PS50933">
    <property type="entry name" value="CHRD"/>
    <property type="match status" value="1"/>
</dbReference>
<gene>
    <name evidence="3" type="ORF">K6753_08100</name>
</gene>
<dbReference type="Pfam" id="PF07452">
    <property type="entry name" value="CHRD"/>
    <property type="match status" value="1"/>
</dbReference>
<dbReference type="RefSeq" id="WP_223675951.1">
    <property type="nucleotide sequence ID" value="NZ_JAINZW010000003.1"/>
</dbReference>
<evidence type="ECO:0000313" key="3">
    <source>
        <dbReference type="EMBL" id="MBZ4039496.1"/>
    </source>
</evidence>
<dbReference type="EMBL" id="JAINZW010000003">
    <property type="protein sequence ID" value="MBZ4039496.1"/>
    <property type="molecule type" value="Genomic_DNA"/>
</dbReference>
<reference evidence="3 4" key="1">
    <citation type="submission" date="2021-09" db="EMBL/GenBank/DDBJ databases">
        <title>Lysobacter sp. 13A isolated from the river sediment.</title>
        <authorList>
            <person name="Liu H."/>
            <person name="Li S."/>
            <person name="Mao S."/>
        </authorList>
    </citation>
    <scope>NUCLEOTIDE SEQUENCE [LARGE SCALE GENOMIC DNA]</scope>
    <source>
        <strain evidence="3 4">13A</strain>
    </source>
</reference>
<evidence type="ECO:0000313" key="4">
    <source>
        <dbReference type="Proteomes" id="UP001430954"/>
    </source>
</evidence>
<dbReference type="SMART" id="SM00754">
    <property type="entry name" value="CHRD"/>
    <property type="match status" value="1"/>
</dbReference>
<feature type="domain" description="CHRD" evidence="2">
    <location>
        <begin position="24"/>
        <end position="145"/>
    </location>
</feature>
<evidence type="ECO:0000259" key="2">
    <source>
        <dbReference type="PROSITE" id="PS50933"/>
    </source>
</evidence>
<sequence length="156" mass="15947">MTPNRPRTWLSLALLACVAPAFAADVSLQGQLAGGNVVSSTESPATGEVRAMLDDDGTLTLQMGYAGLGEDATGAALHVGTASENGRKVSDLPLPATGADGRIDTTVDLSDDDAGRVRAGEAYVQVTTLGHPDGAIRAQLMPRPVELDDLPAPPEG</sequence>
<evidence type="ECO:0000256" key="1">
    <source>
        <dbReference type="SAM" id="SignalP"/>
    </source>
</evidence>
<protein>
    <submittedName>
        <fullName evidence="3">CHRD domain-containing protein</fullName>
    </submittedName>
</protein>